<evidence type="ECO:0000256" key="1">
    <source>
        <dbReference type="SAM" id="Coils"/>
    </source>
</evidence>
<sequence length="539" mass="57657">MPEPIQPTDADAQQQPADEVAPETTETSDDAAPAVAEPSGEAVPDTAQTATDAPVAGQEPAADPAVPAKPAAPAADLEAPAAKPVAPAADPEAPAAQSAAPAEAEAPAAEAEAPAAAEAPAPAPAEGPSMGETVIERGLGRVDAAGTVAVKDGETWRVVGQFPDATPEEALAYFERKFAELEGQVRLLEQRIRGGANAKDVAKAASHLHDAVGNASAVGDTASLLTRLDALRGELGQLEAEQQAASKAELDAAIAERTRVVESIEQLAAGDLADVQWKQMMQKVDLLFADWQRLQKDGPRVPKGQADALWKRFRDARSTLETARRKFFAELDASHKDVRARKQALVEQAQALAPKGADGIPAYRALLDQWKAAGRAGRKVDDALWAQFKEAGDVLFEAKSEQVAVDNEEYTANLVAKRELLDEAAPILEMKDRAAARDALIGIQQRWDEIGRVPREALREVEDRMRKIETHVRELDEQHWKSHNPERKARSEGLAGQLEDAIEKLEGELAAAKDAKRKAEIEAELETKRSWLQVVAAAG</sequence>
<organism evidence="3 4">
    <name type="scientific">Agrococcus baldri</name>
    <dbReference type="NCBI Taxonomy" id="153730"/>
    <lineage>
        <taxon>Bacteria</taxon>
        <taxon>Bacillati</taxon>
        <taxon>Actinomycetota</taxon>
        <taxon>Actinomycetes</taxon>
        <taxon>Micrococcales</taxon>
        <taxon>Microbacteriaceae</taxon>
        <taxon>Agrococcus</taxon>
    </lineage>
</organism>
<proteinExistence type="predicted"/>
<keyword evidence="4" id="KW-1185">Reference proteome</keyword>
<name>A0AA94HPZ0_9MICO</name>
<dbReference type="AlphaFoldDB" id="A0AA94HPZ0"/>
<feature type="coiled-coil region" evidence="1">
    <location>
        <begin position="458"/>
        <end position="529"/>
    </location>
</feature>
<feature type="compositionally biased region" description="Low complexity" evidence="2">
    <location>
        <begin position="1"/>
        <end position="19"/>
    </location>
</feature>
<comment type="caution">
    <text evidence="3">The sequence shown here is derived from an EMBL/GenBank/DDBJ whole genome shotgun (WGS) entry which is preliminary data.</text>
</comment>
<dbReference type="Pfam" id="PF03993">
    <property type="entry name" value="DUF349"/>
    <property type="match status" value="2"/>
</dbReference>
<evidence type="ECO:0000313" key="3">
    <source>
        <dbReference type="EMBL" id="SFS18713.1"/>
    </source>
</evidence>
<gene>
    <name evidence="3" type="ORF">SAMN04487783_2717</name>
</gene>
<dbReference type="Proteomes" id="UP000198506">
    <property type="component" value="Unassembled WGS sequence"/>
</dbReference>
<reference evidence="3 4" key="1">
    <citation type="submission" date="2016-10" db="EMBL/GenBank/DDBJ databases">
        <authorList>
            <person name="Varghese N."/>
            <person name="Submissions S."/>
        </authorList>
    </citation>
    <scope>NUCLEOTIDE SEQUENCE [LARGE SCALE GENOMIC DNA]</scope>
    <source>
        <strain evidence="3 4">IAM 15147</strain>
    </source>
</reference>
<dbReference type="RefSeq" id="WP_318255587.1">
    <property type="nucleotide sequence ID" value="NZ_FOZN01000004.1"/>
</dbReference>
<feature type="region of interest" description="Disordered" evidence="2">
    <location>
        <begin position="1"/>
        <end position="131"/>
    </location>
</feature>
<protein>
    <recommendedName>
        <fullName evidence="5">DUF349 domain-containing protein</fullName>
    </recommendedName>
</protein>
<accession>A0AA94HPZ0</accession>
<evidence type="ECO:0000256" key="2">
    <source>
        <dbReference type="SAM" id="MobiDB-lite"/>
    </source>
</evidence>
<feature type="coiled-coil region" evidence="1">
    <location>
        <begin position="221"/>
        <end position="258"/>
    </location>
</feature>
<feature type="compositionally biased region" description="Low complexity" evidence="2">
    <location>
        <begin position="59"/>
        <end position="126"/>
    </location>
</feature>
<dbReference type="EMBL" id="FOZN01000004">
    <property type="protein sequence ID" value="SFS18713.1"/>
    <property type="molecule type" value="Genomic_DNA"/>
</dbReference>
<evidence type="ECO:0008006" key="5">
    <source>
        <dbReference type="Google" id="ProtNLM"/>
    </source>
</evidence>
<dbReference type="InterPro" id="IPR007139">
    <property type="entry name" value="DUF349"/>
</dbReference>
<evidence type="ECO:0000313" key="4">
    <source>
        <dbReference type="Proteomes" id="UP000198506"/>
    </source>
</evidence>
<keyword evidence="1" id="KW-0175">Coiled coil</keyword>